<dbReference type="Gene3D" id="3.40.50.300">
    <property type="entry name" value="P-loop containing nucleotide triphosphate hydrolases"/>
    <property type="match status" value="1"/>
</dbReference>
<dbReference type="AlphaFoldDB" id="A0A2N3N9K7"/>
<dbReference type="CDD" id="cd00009">
    <property type="entry name" value="AAA"/>
    <property type="match status" value="1"/>
</dbReference>
<dbReference type="InterPro" id="IPR003959">
    <property type="entry name" value="ATPase_AAA_core"/>
</dbReference>
<dbReference type="Proteomes" id="UP000233524">
    <property type="component" value="Unassembled WGS sequence"/>
</dbReference>
<dbReference type="InterPro" id="IPR027417">
    <property type="entry name" value="P-loop_NTPase"/>
</dbReference>
<dbReference type="STRING" id="41688.A0A2N3N9K7"/>
<comment type="caution">
    <text evidence="3">The sequence shown here is derived from an EMBL/GenBank/DDBJ whole genome shotgun (WGS) entry which is preliminary data.</text>
</comment>
<dbReference type="VEuPathDB" id="FungiDB:jhhlp_003742"/>
<evidence type="ECO:0000256" key="1">
    <source>
        <dbReference type="SAM" id="MobiDB-lite"/>
    </source>
</evidence>
<dbReference type="OrthoDB" id="2195431at2759"/>
<dbReference type="Pfam" id="PF00004">
    <property type="entry name" value="AAA"/>
    <property type="match status" value="1"/>
</dbReference>
<dbReference type="SMART" id="SM00382">
    <property type="entry name" value="AAA"/>
    <property type="match status" value="1"/>
</dbReference>
<organism evidence="3 4">
    <name type="scientific">Lomentospora prolificans</name>
    <dbReference type="NCBI Taxonomy" id="41688"/>
    <lineage>
        <taxon>Eukaryota</taxon>
        <taxon>Fungi</taxon>
        <taxon>Dikarya</taxon>
        <taxon>Ascomycota</taxon>
        <taxon>Pezizomycotina</taxon>
        <taxon>Sordariomycetes</taxon>
        <taxon>Hypocreomycetidae</taxon>
        <taxon>Microascales</taxon>
        <taxon>Microascaceae</taxon>
        <taxon>Lomentospora</taxon>
    </lineage>
</organism>
<dbReference type="InterPro" id="IPR003593">
    <property type="entry name" value="AAA+_ATPase"/>
</dbReference>
<accession>A0A2N3N9K7</accession>
<proteinExistence type="predicted"/>
<evidence type="ECO:0000259" key="2">
    <source>
        <dbReference type="SMART" id="SM00382"/>
    </source>
</evidence>
<feature type="compositionally biased region" description="Low complexity" evidence="1">
    <location>
        <begin position="1"/>
        <end position="14"/>
    </location>
</feature>
<reference evidence="3 4" key="1">
    <citation type="journal article" date="2017" name="G3 (Bethesda)">
        <title>First Draft Genome Sequence of the Pathogenic Fungus Lomentospora prolificans (Formerly Scedosporium prolificans).</title>
        <authorList>
            <person name="Luo R."/>
            <person name="Zimin A."/>
            <person name="Workman R."/>
            <person name="Fan Y."/>
            <person name="Pertea G."/>
            <person name="Grossman N."/>
            <person name="Wear M.P."/>
            <person name="Jia B."/>
            <person name="Miller H."/>
            <person name="Casadevall A."/>
            <person name="Timp W."/>
            <person name="Zhang S.X."/>
            <person name="Salzberg S.L."/>
        </authorList>
    </citation>
    <scope>NUCLEOTIDE SEQUENCE [LARGE SCALE GENOMIC DNA]</scope>
    <source>
        <strain evidence="3 4">JHH-5317</strain>
    </source>
</reference>
<dbReference type="FunCoup" id="A0A2N3N9K7">
    <property type="interactions" value="839"/>
</dbReference>
<sequence length="969" mass="107497">MASSPIIYPSSPASQGLKRARQNEAPTEAAARMVGGFMVDADSDDELGEIQPLPKKRMVDTPPNTAEPASTVPPVDSLVFLNPRRHESQEQYAQIDTLDLSIQSQTDRLQLSQLSSFRSNLTSASRTYRLKACDGKTVSVGLRKPTAAVSFESMVSARSKTKEGRAKRAYYGIEIHDLVRLASLEIKERRENPPTLPNPCPELPTTGGQVPAKKSKKSLLWTEKYRARKFTDLCGDDGTNRLVLRWIKRWDPIVFPGSIQPKPKKKFGDQDAVEHEKPHKKILLLTGPPGLGKTTLAHVCAKQAGYEVVEINASDDRSKNVVNNRIRTSLGTENVKTVTNSKRSGDKPAKPARPVCVIVDEVDGVTTGSGPSGEGGFIKALVDLVLLDQKNSSADKVETTTNRRRKKGDDFQQRRPLILICNDVYHPSLRPLRQSNLAEIIHAGKPTIDAVVGRLTLVFEKEGIPCEKDAARKLCEAAWGMSSGIDMRRGAESTVQGDLRGVMVVGEWVAGRFRNMSEGMPKLTRQWVEKHVMQDLSNGGAGARGMGRGGVKDIVTRVFQEGAGFPRQALKTTQDQKLRHEQPKEQLGFSEFHKRNGMAMLQQMVETSGDIDRVMTDIISDYPNHEFNDDCYLSKPNMAYDWMHFLDACSTRLYSGQEWELAPYLSQPILACHNLFASPIRTYNAAYENKWGADTEEEPQSRFSGPRASYNAHESEKHNRSVLQAMQGEFSPALARLFRSPEDLATEFVPYLVRMVSPAVNPVIVGTGGIKGMSTASVRKDTEKRMVRRAAEVMAEAGISLQKGRLESESLINRGPQFVYRLEPDLDELADFETLSRTTLRSQAPTRYAVRQVLDQELHKVSVARAEASRQARFQGGEPANSQATMVPPLVPTASSNKENIDVGDKSAAKVKRDFFGRIIKETAPLKERDMNRGSASSGSKVRVWVKYNEGLNNAVRRPITLNDFMKAL</sequence>
<gene>
    <name evidence="3" type="ORF">jhhlp_003742</name>
</gene>
<dbReference type="InParanoid" id="A0A2N3N9K7"/>
<dbReference type="PANTHER" id="PTHR23389:SF3">
    <property type="entry name" value="CHROMOSOME TRANSMISSION FIDELITY PROTEIN 18 HOMOLOG"/>
    <property type="match status" value="1"/>
</dbReference>
<dbReference type="GO" id="GO:0003677">
    <property type="term" value="F:DNA binding"/>
    <property type="evidence" value="ECO:0007669"/>
    <property type="project" value="TreeGrafter"/>
</dbReference>
<feature type="domain" description="AAA+ ATPase" evidence="2">
    <location>
        <begin position="279"/>
        <end position="447"/>
    </location>
</feature>
<dbReference type="GO" id="GO:0016887">
    <property type="term" value="F:ATP hydrolysis activity"/>
    <property type="evidence" value="ECO:0007669"/>
    <property type="project" value="InterPro"/>
</dbReference>
<evidence type="ECO:0000313" key="3">
    <source>
        <dbReference type="EMBL" id="PKS09128.1"/>
    </source>
</evidence>
<dbReference type="PANTHER" id="PTHR23389">
    <property type="entry name" value="CHROMOSOME TRANSMISSION FIDELITY FACTOR 18"/>
    <property type="match status" value="1"/>
</dbReference>
<feature type="region of interest" description="Disordered" evidence="1">
    <location>
        <begin position="191"/>
        <end position="211"/>
    </location>
</feature>
<dbReference type="SUPFAM" id="SSF52540">
    <property type="entry name" value="P-loop containing nucleoside triphosphate hydrolases"/>
    <property type="match status" value="1"/>
</dbReference>
<keyword evidence="4" id="KW-1185">Reference proteome</keyword>
<name>A0A2N3N9K7_9PEZI</name>
<protein>
    <recommendedName>
        <fullName evidence="2">AAA+ ATPase domain-containing protein</fullName>
    </recommendedName>
</protein>
<dbReference type="GO" id="GO:0005524">
    <property type="term" value="F:ATP binding"/>
    <property type="evidence" value="ECO:0007669"/>
    <property type="project" value="InterPro"/>
</dbReference>
<dbReference type="GO" id="GO:0005634">
    <property type="term" value="C:nucleus"/>
    <property type="evidence" value="ECO:0007669"/>
    <property type="project" value="TreeGrafter"/>
</dbReference>
<evidence type="ECO:0000313" key="4">
    <source>
        <dbReference type="Proteomes" id="UP000233524"/>
    </source>
</evidence>
<dbReference type="EMBL" id="NLAX01000010">
    <property type="protein sequence ID" value="PKS09128.1"/>
    <property type="molecule type" value="Genomic_DNA"/>
</dbReference>
<feature type="region of interest" description="Disordered" evidence="1">
    <location>
        <begin position="55"/>
        <end position="74"/>
    </location>
</feature>
<feature type="region of interest" description="Disordered" evidence="1">
    <location>
        <begin position="1"/>
        <end position="28"/>
    </location>
</feature>